<protein>
    <submittedName>
        <fullName evidence="2">Uncharacterized protein</fullName>
    </submittedName>
</protein>
<dbReference type="HOGENOM" id="CLU_148002_0_0_9"/>
<proteinExistence type="predicted"/>
<sequence length="143" mass="15811">MIFVYLKKVIVAGLCTLTCLLPLNVQAFEDTSLNTNDYNQTNDNDLFMIYIKGAGSNLSIRSGKAHISCYVDGKIGSLTSITARLQQKKSGKWVTISTWSSSGKTSSTLSREYRVSKGYSYRILTTIKAGNESRNITSNVTNY</sequence>
<dbReference type="EMBL" id="ADNX01000005">
    <property type="protein sequence ID" value="EFH08839.1"/>
    <property type="molecule type" value="Genomic_DNA"/>
</dbReference>
<keyword evidence="1" id="KW-0732">Signal</keyword>
<feature type="chain" id="PRO_5003075003" evidence="1">
    <location>
        <begin position="28"/>
        <end position="143"/>
    </location>
</feature>
<reference evidence="2 3" key="1">
    <citation type="submission" date="2010-05" db="EMBL/GenBank/DDBJ databases">
        <authorList>
            <person name="Qin X."/>
            <person name="Bachman B."/>
            <person name="Battles P."/>
            <person name="Bell A."/>
            <person name="Bess C."/>
            <person name="Bickham C."/>
            <person name="Chaboub L."/>
            <person name="Chen D."/>
            <person name="Coyle M."/>
            <person name="Deiros D.R."/>
            <person name="Dinh H."/>
            <person name="Forbes L."/>
            <person name="Fowler G."/>
            <person name="Francisco L."/>
            <person name="Fu Q."/>
            <person name="Gubbala S."/>
            <person name="Hale W."/>
            <person name="Han Y."/>
            <person name="Hemphill L."/>
            <person name="Highlander S.K."/>
            <person name="Hirani K."/>
            <person name="Hogues M."/>
            <person name="Jackson L."/>
            <person name="Jakkamsetti A."/>
            <person name="Javaid M."/>
            <person name="Jiang H."/>
            <person name="Korchina V."/>
            <person name="Kovar C."/>
            <person name="Lara F."/>
            <person name="Lee S."/>
            <person name="Mata R."/>
            <person name="Mathew T."/>
            <person name="Moen C."/>
            <person name="Morales K."/>
            <person name="Munidasa M."/>
            <person name="Nazareth L."/>
            <person name="Ngo R."/>
            <person name="Nguyen L."/>
            <person name="Okwuonu G."/>
            <person name="Ongeri F."/>
            <person name="Patil S."/>
            <person name="Petrosino J."/>
            <person name="Pham C."/>
            <person name="Pham P."/>
            <person name="Pu L.-L."/>
            <person name="Puazo M."/>
            <person name="Raj R."/>
            <person name="Reid J."/>
            <person name="Rouhana J."/>
            <person name="Saada N."/>
            <person name="Shang Y."/>
            <person name="Simmons D."/>
            <person name="Thornton R."/>
            <person name="Warren J."/>
            <person name="Weissenberger G."/>
            <person name="Zhang J."/>
            <person name="Zhang L."/>
            <person name="Zhou C."/>
            <person name="Zhu D."/>
            <person name="Muzny D."/>
            <person name="Worley K."/>
            <person name="Gibbs R."/>
        </authorList>
    </citation>
    <scope>NUCLEOTIDE SEQUENCE [LARGE SCALE GENOMIC DNA]</scope>
    <source>
        <strain evidence="2 3">NAP08</strain>
    </source>
</reference>
<dbReference type="Proteomes" id="UP000003227">
    <property type="component" value="Unassembled WGS sequence"/>
</dbReference>
<gene>
    <name evidence="2" type="ORF">HMPREF0220_0244</name>
</gene>
<evidence type="ECO:0000313" key="3">
    <source>
        <dbReference type="Proteomes" id="UP000003227"/>
    </source>
</evidence>
<name>D5Q012_CLODI</name>
<evidence type="ECO:0000256" key="1">
    <source>
        <dbReference type="SAM" id="SignalP"/>
    </source>
</evidence>
<feature type="signal peptide" evidence="1">
    <location>
        <begin position="1"/>
        <end position="27"/>
    </location>
</feature>
<accession>D5Q012</accession>
<evidence type="ECO:0000313" key="2">
    <source>
        <dbReference type="EMBL" id="EFH08839.1"/>
    </source>
</evidence>
<dbReference type="AlphaFoldDB" id="D5Q012"/>
<organism evidence="2 3">
    <name type="scientific">Clostridioides difficile NAP08</name>
    <dbReference type="NCBI Taxonomy" id="525259"/>
    <lineage>
        <taxon>Bacteria</taxon>
        <taxon>Bacillati</taxon>
        <taxon>Bacillota</taxon>
        <taxon>Clostridia</taxon>
        <taxon>Peptostreptococcales</taxon>
        <taxon>Peptostreptococcaceae</taxon>
        <taxon>Clostridioides</taxon>
    </lineage>
</organism>
<comment type="caution">
    <text evidence="2">The sequence shown here is derived from an EMBL/GenBank/DDBJ whole genome shotgun (WGS) entry which is preliminary data.</text>
</comment>